<dbReference type="Proteomes" id="UP000683360">
    <property type="component" value="Unassembled WGS sequence"/>
</dbReference>
<dbReference type="OrthoDB" id="6183341at2759"/>
<dbReference type="AlphaFoldDB" id="A0A8S3R850"/>
<sequence length="179" mass="19828">MSKSANLKPRRDNLCTYYRHAALRRLLKVSFLTCLKECMKTSICSSKLVGKCARHRCKEGYKCVLEGDSISCEIACKYLIIDRHHVATITCLPCTCVSEGEGMTCVKASARLRHLLVHVGKNLETSDMELCGQFIGPAVNGKVIVTMCNTLTEGQIVKLTSVNDDLTAFHHTEVEVYGV</sequence>
<dbReference type="EMBL" id="CAJPWZ010000905">
    <property type="protein sequence ID" value="CAG2202952.1"/>
    <property type="molecule type" value="Genomic_DNA"/>
</dbReference>
<evidence type="ECO:0000313" key="2">
    <source>
        <dbReference type="Proteomes" id="UP000683360"/>
    </source>
</evidence>
<gene>
    <name evidence="1" type="ORF">MEDL_17497</name>
</gene>
<name>A0A8S3R850_MYTED</name>
<organism evidence="1 2">
    <name type="scientific">Mytilus edulis</name>
    <name type="common">Blue mussel</name>
    <dbReference type="NCBI Taxonomy" id="6550"/>
    <lineage>
        <taxon>Eukaryota</taxon>
        <taxon>Metazoa</taxon>
        <taxon>Spiralia</taxon>
        <taxon>Lophotrochozoa</taxon>
        <taxon>Mollusca</taxon>
        <taxon>Bivalvia</taxon>
        <taxon>Autobranchia</taxon>
        <taxon>Pteriomorphia</taxon>
        <taxon>Mytilida</taxon>
        <taxon>Mytiloidea</taxon>
        <taxon>Mytilidae</taxon>
        <taxon>Mytilinae</taxon>
        <taxon>Mytilus</taxon>
    </lineage>
</organism>
<proteinExistence type="predicted"/>
<protein>
    <submittedName>
        <fullName evidence="1">Uncharacterized protein</fullName>
    </submittedName>
</protein>
<accession>A0A8S3R850</accession>
<keyword evidence="2" id="KW-1185">Reference proteome</keyword>
<comment type="caution">
    <text evidence="1">The sequence shown here is derived from an EMBL/GenBank/DDBJ whole genome shotgun (WGS) entry which is preliminary data.</text>
</comment>
<evidence type="ECO:0000313" key="1">
    <source>
        <dbReference type="EMBL" id="CAG2202952.1"/>
    </source>
</evidence>
<reference evidence="1" key="1">
    <citation type="submission" date="2021-03" db="EMBL/GenBank/DDBJ databases">
        <authorList>
            <person name="Bekaert M."/>
        </authorList>
    </citation>
    <scope>NUCLEOTIDE SEQUENCE</scope>
</reference>